<dbReference type="InterPro" id="IPR016211">
    <property type="entry name" value="Glu/Phe/Leu/Val/Trp_DH_bac/arc"/>
</dbReference>
<feature type="active site" description="Proton donor/acceptor" evidence="4">
    <location>
        <position position="83"/>
    </location>
</feature>
<dbReference type="PANTHER" id="PTHR42722:SF1">
    <property type="entry name" value="VALINE DEHYDROGENASE"/>
    <property type="match status" value="1"/>
</dbReference>
<evidence type="ECO:0000259" key="8">
    <source>
        <dbReference type="SMART" id="SM00997"/>
    </source>
</evidence>
<dbReference type="InterPro" id="IPR046346">
    <property type="entry name" value="Aminoacid_DH-like_N_sf"/>
</dbReference>
<dbReference type="InterPro" id="IPR006095">
    <property type="entry name" value="Glu/Leu/Phe/Val/Trp_DH"/>
</dbReference>
<feature type="domain" description="Glutamate/phenylalanine/leucine/valine/L-tryptophan dehydrogenase C-terminal" evidence="7">
    <location>
        <begin position="151"/>
        <end position="356"/>
    </location>
</feature>
<dbReference type="InterPro" id="IPR006096">
    <property type="entry name" value="Glu/Leu/Phe/Val/Trp_DH_C"/>
</dbReference>
<evidence type="ECO:0000256" key="3">
    <source>
        <dbReference type="ARBA" id="ARBA00023027"/>
    </source>
</evidence>
<evidence type="ECO:0000256" key="5">
    <source>
        <dbReference type="PIRSR" id="PIRSR000188-2"/>
    </source>
</evidence>
<evidence type="ECO:0000313" key="9">
    <source>
        <dbReference type="EMBL" id="NEN04418.1"/>
    </source>
</evidence>
<evidence type="ECO:0000256" key="1">
    <source>
        <dbReference type="ARBA" id="ARBA00006382"/>
    </source>
</evidence>
<dbReference type="Pfam" id="PF00208">
    <property type="entry name" value="ELFV_dehydrog"/>
    <property type="match status" value="1"/>
</dbReference>
<dbReference type="SMART" id="SM00839">
    <property type="entry name" value="ELFV_dehydrog"/>
    <property type="match status" value="1"/>
</dbReference>
<keyword evidence="2 6" id="KW-0560">Oxidoreductase</keyword>
<dbReference type="InterPro" id="IPR015878">
    <property type="entry name" value="Ado_hCys_hydrolase_NAD-bd"/>
</dbReference>
<dbReference type="GO" id="GO:0016639">
    <property type="term" value="F:oxidoreductase activity, acting on the CH-NH2 group of donors, NAD or NADP as acceptor"/>
    <property type="evidence" value="ECO:0007669"/>
    <property type="project" value="InterPro"/>
</dbReference>
<dbReference type="Gene3D" id="3.40.50.720">
    <property type="entry name" value="NAD(P)-binding Rossmann-like Domain"/>
    <property type="match status" value="1"/>
</dbReference>
<dbReference type="InterPro" id="IPR036291">
    <property type="entry name" value="NAD(P)-bd_dom_sf"/>
</dbReference>
<keyword evidence="3 5" id="KW-0520">NAD</keyword>
<dbReference type="PIRSF" id="PIRSF000188">
    <property type="entry name" value="Phe_leu_dh"/>
    <property type="match status" value="1"/>
</dbReference>
<dbReference type="PANTHER" id="PTHR42722">
    <property type="entry name" value="LEUCINE DEHYDROGENASE"/>
    <property type="match status" value="1"/>
</dbReference>
<feature type="domain" description="S-adenosyl-L-homocysteine hydrolase NAD binding" evidence="8">
    <location>
        <begin position="171"/>
        <end position="295"/>
    </location>
</feature>
<dbReference type="SMART" id="SM00997">
    <property type="entry name" value="AdoHcyase_NAD"/>
    <property type="match status" value="1"/>
</dbReference>
<dbReference type="InterPro" id="IPR006097">
    <property type="entry name" value="Glu/Leu/Phe/Val/Trp_DH_dimer"/>
</dbReference>
<evidence type="ECO:0000259" key="7">
    <source>
        <dbReference type="SMART" id="SM00839"/>
    </source>
</evidence>
<keyword evidence="10" id="KW-1185">Reference proteome</keyword>
<dbReference type="Gene3D" id="3.40.50.10860">
    <property type="entry name" value="Leucine Dehydrogenase, chain A, domain 1"/>
    <property type="match status" value="1"/>
</dbReference>
<feature type="binding site" evidence="5">
    <location>
        <begin position="187"/>
        <end position="192"/>
    </location>
    <ligand>
        <name>NAD(+)</name>
        <dbReference type="ChEBI" id="CHEBI:57540"/>
    </ligand>
</feature>
<evidence type="ECO:0000256" key="4">
    <source>
        <dbReference type="PIRSR" id="PIRSR000188-1"/>
    </source>
</evidence>
<dbReference type="Proteomes" id="UP000474967">
    <property type="component" value="Unassembled WGS sequence"/>
</dbReference>
<comment type="similarity">
    <text evidence="1 6">Belongs to the Glu/Leu/Phe/Val dehydrogenases family.</text>
</comment>
<proteinExistence type="inferred from homology"/>
<organism evidence="9 10">
    <name type="scientific">Leifsonia tongyongensis</name>
    <dbReference type="NCBI Taxonomy" id="1268043"/>
    <lineage>
        <taxon>Bacteria</taxon>
        <taxon>Bacillati</taxon>
        <taxon>Actinomycetota</taxon>
        <taxon>Actinomycetes</taxon>
        <taxon>Micrococcales</taxon>
        <taxon>Microbacteriaceae</taxon>
        <taxon>Leifsonia</taxon>
    </lineage>
</organism>
<keyword evidence="5" id="KW-0547">Nucleotide-binding</keyword>
<gene>
    <name evidence="9" type="ORF">G3T36_00895</name>
</gene>
<evidence type="ECO:0000256" key="6">
    <source>
        <dbReference type="RuleBase" id="RU004417"/>
    </source>
</evidence>
<sequence length="356" mass="37115">MPIDLTATTGENLPHERVLVVKGARSGLTISIAVHSTVLGQALGGCRVWTYDNWVEAFNDSLRLAEGMTMKNAAAGLNRGGGKTVIYLPRGTVLSAEERHAAMLDLGDAIESLGGAYMTAEDVGTSAEDMAVVATRTSYVCGLPSSEGGVGEPSDATAAGVYAGLLATLEEVFGSREVAGRRITVLGLGHVGSILAMRLASEGAVLTVTDVNPVKRALAESLGATWVEPETAHLVEGDLFVPAGVGGVLTDKVIDELRVKAVVGPANNQLAARSGAERLRARGIVWAPDFVVNAGGVIFLSMMNEDQPSAEATRERVDAIGDIVSNIFMVARERGITTLEAAEDIALARLREPANA</sequence>
<comment type="caution">
    <text evidence="9">The sequence shown here is derived from an EMBL/GenBank/DDBJ whole genome shotgun (WGS) entry which is preliminary data.</text>
</comment>
<dbReference type="Pfam" id="PF02812">
    <property type="entry name" value="ELFV_dehydrog_N"/>
    <property type="match status" value="1"/>
</dbReference>
<protein>
    <submittedName>
        <fullName evidence="9">Amino acid dehydrogenase</fullName>
    </submittedName>
</protein>
<name>A0A6L9XTU7_9MICO</name>
<dbReference type="GO" id="GO:0000166">
    <property type="term" value="F:nucleotide binding"/>
    <property type="evidence" value="ECO:0007669"/>
    <property type="project" value="UniProtKB-KW"/>
</dbReference>
<dbReference type="PRINTS" id="PR00082">
    <property type="entry name" value="GLFDHDRGNASE"/>
</dbReference>
<dbReference type="EMBL" id="JAAGWY010000001">
    <property type="protein sequence ID" value="NEN04418.1"/>
    <property type="molecule type" value="Genomic_DNA"/>
</dbReference>
<dbReference type="GO" id="GO:0006520">
    <property type="term" value="P:amino acid metabolic process"/>
    <property type="evidence" value="ECO:0007669"/>
    <property type="project" value="InterPro"/>
</dbReference>
<dbReference type="CDD" id="cd01075">
    <property type="entry name" value="NAD_bind_Leu_Phe_Val_DH"/>
    <property type="match status" value="1"/>
</dbReference>
<reference evidence="9 10" key="1">
    <citation type="journal article" date="2014" name="J. Microbiol.">
        <title>Diaminobutyricibacter tongyongensis gen. nov., sp. nov. and Homoserinibacter gongjuensis gen. nov., sp. nov. belong to the family Microbacteriaceae.</title>
        <authorList>
            <person name="Kim S.J."/>
            <person name="Ahn J.H."/>
            <person name="Weon H.Y."/>
            <person name="Hamada M."/>
            <person name="Suzuki K."/>
            <person name="Kwon S.W."/>
        </authorList>
    </citation>
    <scope>NUCLEOTIDE SEQUENCE [LARGE SCALE GENOMIC DNA]</scope>
    <source>
        <strain evidence="9 10">NBRC 108724</strain>
    </source>
</reference>
<dbReference type="SUPFAM" id="SSF51735">
    <property type="entry name" value="NAD(P)-binding Rossmann-fold domains"/>
    <property type="match status" value="1"/>
</dbReference>
<accession>A0A6L9XTU7</accession>
<dbReference type="AlphaFoldDB" id="A0A6L9XTU7"/>
<evidence type="ECO:0000256" key="2">
    <source>
        <dbReference type="ARBA" id="ARBA00023002"/>
    </source>
</evidence>
<evidence type="ECO:0000313" key="10">
    <source>
        <dbReference type="Proteomes" id="UP000474967"/>
    </source>
</evidence>
<dbReference type="SUPFAM" id="SSF53223">
    <property type="entry name" value="Aminoacid dehydrogenase-like, N-terminal domain"/>
    <property type="match status" value="1"/>
</dbReference>